<sequence length="421" mass="47020">MHALLSPPPTPAESLLFEQPPSYEARVRLLFWGANWHDGMAQVEDVTTKFANAGRVNQVSATDILDMAPSPSLSGMRFRYNSSTSDREMASWGDDPYGQKASRKRFNQQIALQLPISLHRLPSEIDAARRWHDIALDKHGRVWERGLAEGEHWAQHTDRLLANVVHVVGTKSRAAVTATGRIVAWRIHDANEPVSILPRLPQRSMPRPERTNWIEWYPTQGKADPADDRTLKLVCGRCFVVAMRDNGEIWLATRQNRHEWHWHSVARVLHPTQVELTAADHSFAIYRTASDSAAGTPTPTAWVVLASRSGNSTAWSVSSLDIPPVAQLSLHDAQGMNHGVARTRSEVFVWRTRRDTGQVSAKRLEMPFIGRGLRLMPVEVCAAGCLAVEVADDSIDEPVLLGLRRFFSPGSGGRKGRGRVW</sequence>
<accession>A0AA48L3U5</accession>
<dbReference type="Proteomes" id="UP001233271">
    <property type="component" value="Chromosome 4"/>
</dbReference>
<name>A0AA48L3U5_9TREE</name>
<dbReference type="InterPro" id="IPR009091">
    <property type="entry name" value="RCC1/BLIP-II"/>
</dbReference>
<protein>
    <submittedName>
        <fullName evidence="1">Uncharacterized protein</fullName>
    </submittedName>
</protein>
<evidence type="ECO:0000313" key="2">
    <source>
        <dbReference type="Proteomes" id="UP001233271"/>
    </source>
</evidence>
<proteinExistence type="predicted"/>
<dbReference type="SUPFAM" id="SSF50985">
    <property type="entry name" value="RCC1/BLIP-II"/>
    <property type="match status" value="1"/>
</dbReference>
<dbReference type="RefSeq" id="XP_060456717.1">
    <property type="nucleotide sequence ID" value="XM_060600088.1"/>
</dbReference>
<dbReference type="KEGG" id="ccac:CcaHIS019_0402720"/>
<dbReference type="EMBL" id="AP028215">
    <property type="protein sequence ID" value="BEI91452.1"/>
    <property type="molecule type" value="Genomic_DNA"/>
</dbReference>
<reference evidence="1" key="1">
    <citation type="journal article" date="2023" name="BMC Genomics">
        <title>Chromosome-level genome assemblies of Cutaneotrichosporon spp. (Trichosporonales, Basidiomycota) reveal imbalanced evolution between nucleotide sequences and chromosome synteny.</title>
        <authorList>
            <person name="Kobayashi Y."/>
            <person name="Kayamori A."/>
            <person name="Aoki K."/>
            <person name="Shiwa Y."/>
            <person name="Matsutani M."/>
            <person name="Fujita N."/>
            <person name="Sugita T."/>
            <person name="Iwasaki W."/>
            <person name="Tanaka N."/>
            <person name="Takashima M."/>
        </authorList>
    </citation>
    <scope>NUCLEOTIDE SEQUENCE</scope>
    <source>
        <strain evidence="1">HIS019</strain>
    </source>
</reference>
<dbReference type="Gene3D" id="2.130.10.30">
    <property type="entry name" value="Regulator of chromosome condensation 1/beta-lactamase-inhibitor protein II"/>
    <property type="match status" value="1"/>
</dbReference>
<dbReference type="AlphaFoldDB" id="A0AA48L3U5"/>
<evidence type="ECO:0000313" key="1">
    <source>
        <dbReference type="EMBL" id="BEI91452.1"/>
    </source>
</evidence>
<keyword evidence="2" id="KW-1185">Reference proteome</keyword>
<organism evidence="1 2">
    <name type="scientific">Cutaneotrichosporon cavernicola</name>
    <dbReference type="NCBI Taxonomy" id="279322"/>
    <lineage>
        <taxon>Eukaryota</taxon>
        <taxon>Fungi</taxon>
        <taxon>Dikarya</taxon>
        <taxon>Basidiomycota</taxon>
        <taxon>Agaricomycotina</taxon>
        <taxon>Tremellomycetes</taxon>
        <taxon>Trichosporonales</taxon>
        <taxon>Trichosporonaceae</taxon>
        <taxon>Cutaneotrichosporon</taxon>
    </lineage>
</organism>
<gene>
    <name evidence="1" type="ORF">CcaverHIS019_0402720</name>
</gene>
<dbReference type="GeneID" id="85495322"/>